<sequence>MRLSLFPEVKDATSNVRIIITLFHAIFCLCRICSKFWKEMEEKIMNLIIKYYGDKVWIQCEFENCLKWRILSSEDASVVDSNKPWYCNMNPNSSFSSCSVAEERYPEESAFHKYGLKLVYSQLPLGSLVLSKMSGWPSWPSILCPDPYTGEYVNYDEDGDVEGYHTEFLGNPHTRTWIAVRHIESYQPMTFTDYKGKHKTKFLDFSRKEKQFYNRRFKKV</sequence>
<dbReference type="InterPro" id="IPR011124">
    <property type="entry name" value="Znf_CW"/>
</dbReference>
<evidence type="ECO:0000259" key="4">
    <source>
        <dbReference type="PROSITE" id="PS50812"/>
    </source>
</evidence>
<dbReference type="CDD" id="cd20146">
    <property type="entry name" value="PWWP_ZCWPW2"/>
    <property type="match status" value="1"/>
</dbReference>
<dbReference type="PROSITE" id="PS51050">
    <property type="entry name" value="ZF_CW"/>
    <property type="match status" value="1"/>
</dbReference>
<reference evidence="6" key="5">
    <citation type="submission" date="2025-09" db="UniProtKB">
        <authorList>
            <consortium name="Ensembl"/>
        </authorList>
    </citation>
    <scope>IDENTIFICATION</scope>
</reference>
<dbReference type="InterPro" id="IPR000313">
    <property type="entry name" value="PWWP_dom"/>
</dbReference>
<evidence type="ECO:0000256" key="2">
    <source>
        <dbReference type="ARBA" id="ARBA00022771"/>
    </source>
</evidence>
<accession>A0A4W3GA71</accession>
<reference evidence="6" key="4">
    <citation type="submission" date="2025-08" db="UniProtKB">
        <authorList>
            <consortium name="Ensembl"/>
        </authorList>
    </citation>
    <scope>IDENTIFICATION</scope>
</reference>
<dbReference type="PANTHER" id="PTHR15999:SF6">
    <property type="entry name" value="ZINC FINGER CW-TYPE PWWP DOMAIN PROTEIN 2"/>
    <property type="match status" value="1"/>
</dbReference>
<organism evidence="6 7">
    <name type="scientific">Callorhinchus milii</name>
    <name type="common">Ghost shark</name>
    <dbReference type="NCBI Taxonomy" id="7868"/>
    <lineage>
        <taxon>Eukaryota</taxon>
        <taxon>Metazoa</taxon>
        <taxon>Chordata</taxon>
        <taxon>Craniata</taxon>
        <taxon>Vertebrata</taxon>
        <taxon>Chondrichthyes</taxon>
        <taxon>Holocephali</taxon>
        <taxon>Chimaeriformes</taxon>
        <taxon>Callorhinchidae</taxon>
        <taxon>Callorhinchus</taxon>
    </lineage>
</organism>
<protein>
    <submittedName>
        <fullName evidence="6">Zinc finger CW-type and PWWP domain containing 2</fullName>
    </submittedName>
</protein>
<reference evidence="7" key="2">
    <citation type="journal article" date="2007" name="PLoS Biol.">
        <title>Survey sequencing and comparative analysis of the elephant shark (Callorhinchus milii) genome.</title>
        <authorList>
            <person name="Venkatesh B."/>
            <person name="Kirkness E.F."/>
            <person name="Loh Y.H."/>
            <person name="Halpern A.L."/>
            <person name="Lee A.P."/>
            <person name="Johnson J."/>
            <person name="Dandona N."/>
            <person name="Viswanathan L.D."/>
            <person name="Tay A."/>
            <person name="Venter J.C."/>
            <person name="Strausberg R.L."/>
            <person name="Brenner S."/>
        </authorList>
    </citation>
    <scope>NUCLEOTIDE SEQUENCE [LARGE SCALE GENOMIC DNA]</scope>
</reference>
<evidence type="ECO:0000259" key="5">
    <source>
        <dbReference type="PROSITE" id="PS51050"/>
    </source>
</evidence>
<dbReference type="GO" id="GO:0008270">
    <property type="term" value="F:zinc ion binding"/>
    <property type="evidence" value="ECO:0007669"/>
    <property type="project" value="UniProtKB-KW"/>
</dbReference>
<dbReference type="GeneTree" id="ENSGT00560000077278"/>
<evidence type="ECO:0000313" key="6">
    <source>
        <dbReference type="Ensembl" id="ENSCMIP00000000081.1"/>
    </source>
</evidence>
<dbReference type="STRING" id="7868.ENSCMIP00000000081"/>
<dbReference type="Proteomes" id="UP000314986">
    <property type="component" value="Unassembled WGS sequence"/>
</dbReference>
<name>A0A4W3GA71_CALMI</name>
<dbReference type="Ensembl" id="ENSCMIT00000000106.1">
    <property type="protein sequence ID" value="ENSCMIP00000000081.1"/>
    <property type="gene ID" value="ENSCMIG00000000083.1"/>
</dbReference>
<dbReference type="Gene3D" id="3.30.40.100">
    <property type="match status" value="1"/>
</dbReference>
<dbReference type="InParanoid" id="A0A4W3GA71"/>
<dbReference type="GO" id="GO:0005634">
    <property type="term" value="C:nucleus"/>
    <property type="evidence" value="ECO:0007669"/>
    <property type="project" value="TreeGrafter"/>
</dbReference>
<dbReference type="Pfam" id="PF00855">
    <property type="entry name" value="PWWP"/>
    <property type="match status" value="1"/>
</dbReference>
<reference evidence="7" key="3">
    <citation type="journal article" date="2014" name="Nature">
        <title>Elephant shark genome provides unique insights into gnathostome evolution.</title>
        <authorList>
            <consortium name="International Elephant Shark Genome Sequencing Consortium"/>
            <person name="Venkatesh B."/>
            <person name="Lee A.P."/>
            <person name="Ravi V."/>
            <person name="Maurya A.K."/>
            <person name="Lian M.M."/>
            <person name="Swann J.B."/>
            <person name="Ohta Y."/>
            <person name="Flajnik M.F."/>
            <person name="Sutoh Y."/>
            <person name="Kasahara M."/>
            <person name="Hoon S."/>
            <person name="Gangu V."/>
            <person name="Roy S.W."/>
            <person name="Irimia M."/>
            <person name="Korzh V."/>
            <person name="Kondrychyn I."/>
            <person name="Lim Z.W."/>
            <person name="Tay B.H."/>
            <person name="Tohari S."/>
            <person name="Kong K.W."/>
            <person name="Ho S."/>
            <person name="Lorente-Galdos B."/>
            <person name="Quilez J."/>
            <person name="Marques-Bonet T."/>
            <person name="Raney B.J."/>
            <person name="Ingham P.W."/>
            <person name="Tay A."/>
            <person name="Hillier L.W."/>
            <person name="Minx P."/>
            <person name="Boehm T."/>
            <person name="Wilson R.K."/>
            <person name="Brenner S."/>
            <person name="Warren W.C."/>
        </authorList>
    </citation>
    <scope>NUCLEOTIDE SEQUENCE [LARGE SCALE GENOMIC DNA]</scope>
</reference>
<dbReference type="SMART" id="SM00293">
    <property type="entry name" value="PWWP"/>
    <property type="match status" value="1"/>
</dbReference>
<evidence type="ECO:0000256" key="1">
    <source>
        <dbReference type="ARBA" id="ARBA00022723"/>
    </source>
</evidence>
<dbReference type="PROSITE" id="PS50812">
    <property type="entry name" value="PWWP"/>
    <property type="match status" value="1"/>
</dbReference>
<keyword evidence="3" id="KW-0862">Zinc</keyword>
<dbReference type="Gene3D" id="2.30.30.140">
    <property type="match status" value="1"/>
</dbReference>
<keyword evidence="7" id="KW-1185">Reference proteome</keyword>
<proteinExistence type="predicted"/>
<dbReference type="AlphaFoldDB" id="A0A4W3GA71"/>
<keyword evidence="1" id="KW-0479">Metal-binding</keyword>
<evidence type="ECO:0000313" key="7">
    <source>
        <dbReference type="Proteomes" id="UP000314986"/>
    </source>
</evidence>
<dbReference type="Pfam" id="PF07496">
    <property type="entry name" value="zf-CW"/>
    <property type="match status" value="1"/>
</dbReference>
<keyword evidence="2" id="KW-0863">Zinc-finger</keyword>
<evidence type="ECO:0000256" key="3">
    <source>
        <dbReference type="ARBA" id="ARBA00022833"/>
    </source>
</evidence>
<reference evidence="7" key="1">
    <citation type="journal article" date="2006" name="Science">
        <title>Ancient noncoding elements conserved in the human genome.</title>
        <authorList>
            <person name="Venkatesh B."/>
            <person name="Kirkness E.F."/>
            <person name="Loh Y.H."/>
            <person name="Halpern A.L."/>
            <person name="Lee A.P."/>
            <person name="Johnson J."/>
            <person name="Dandona N."/>
            <person name="Viswanathan L.D."/>
            <person name="Tay A."/>
            <person name="Venter J.C."/>
            <person name="Strausberg R.L."/>
            <person name="Brenner S."/>
        </authorList>
    </citation>
    <scope>NUCLEOTIDE SEQUENCE [LARGE SCALE GENOMIC DNA]</scope>
</reference>
<feature type="domain" description="PWWP" evidence="4">
    <location>
        <begin position="125"/>
        <end position="189"/>
    </location>
</feature>
<dbReference type="InterPro" id="IPR042778">
    <property type="entry name" value="ZCWPW1/ZCWPW2"/>
</dbReference>
<dbReference type="PANTHER" id="PTHR15999">
    <property type="entry name" value="ZINC FINGER CW-TYPE PWWP DOMAIN PROTEIN 1"/>
    <property type="match status" value="1"/>
</dbReference>
<feature type="domain" description="CW-type" evidence="5">
    <location>
        <begin position="51"/>
        <end position="106"/>
    </location>
</feature>
<dbReference type="SUPFAM" id="SSF63748">
    <property type="entry name" value="Tudor/PWWP/MBT"/>
    <property type="match status" value="1"/>
</dbReference>